<dbReference type="RefSeq" id="WP_066214565.1">
    <property type="nucleotide sequence ID" value="NZ_FNSN01000003.1"/>
</dbReference>
<organism evidence="2 3">
    <name type="scientific">Arthrobacter woluwensis</name>
    <dbReference type="NCBI Taxonomy" id="156980"/>
    <lineage>
        <taxon>Bacteria</taxon>
        <taxon>Bacillati</taxon>
        <taxon>Actinomycetota</taxon>
        <taxon>Actinomycetes</taxon>
        <taxon>Micrococcales</taxon>
        <taxon>Micrococcaceae</taxon>
        <taxon>Arthrobacter</taxon>
    </lineage>
</organism>
<dbReference type="STRING" id="156980.SAMN04489745_2894"/>
<accession>A0A1H4SKX5</accession>
<dbReference type="EMBL" id="FNSN01000003">
    <property type="protein sequence ID" value="SEC44773.1"/>
    <property type="molecule type" value="Genomic_DNA"/>
</dbReference>
<evidence type="ECO:0000313" key="2">
    <source>
        <dbReference type="EMBL" id="SEC44773.1"/>
    </source>
</evidence>
<dbReference type="GO" id="GO:0008999">
    <property type="term" value="F:protein-N-terminal-alanine acetyltransferase activity"/>
    <property type="evidence" value="ECO:0007669"/>
    <property type="project" value="TreeGrafter"/>
</dbReference>
<dbReference type="Proteomes" id="UP000182652">
    <property type="component" value="Unassembled WGS sequence"/>
</dbReference>
<dbReference type="PANTHER" id="PTHR43441:SF11">
    <property type="entry name" value="RIBOSOMAL-PROTEIN-SERINE ACETYLTRANSFERASE"/>
    <property type="match status" value="1"/>
</dbReference>
<dbReference type="InterPro" id="IPR051908">
    <property type="entry name" value="Ribosomal_N-acetyltransferase"/>
</dbReference>
<dbReference type="PANTHER" id="PTHR43441">
    <property type="entry name" value="RIBOSOMAL-PROTEIN-SERINE ACETYLTRANSFERASE"/>
    <property type="match status" value="1"/>
</dbReference>
<dbReference type="AlphaFoldDB" id="A0A1H4SKX5"/>
<feature type="domain" description="N-acetyltransferase" evidence="1">
    <location>
        <begin position="20"/>
        <end position="189"/>
    </location>
</feature>
<dbReference type="GO" id="GO:0005737">
    <property type="term" value="C:cytoplasm"/>
    <property type="evidence" value="ECO:0007669"/>
    <property type="project" value="TreeGrafter"/>
</dbReference>
<dbReference type="InterPro" id="IPR016181">
    <property type="entry name" value="Acyl_CoA_acyltransferase"/>
</dbReference>
<sequence>MLTLEEIFPPFGLVLRTPRVELRLIRDSELPQLIAAVRSGIHEPGKSPFSVAWSEAPEHELPANTAQFHWGARSRFTPENWDLAFGIWHDGELIGSQSLMAKEFAAFRVVSSGSWMRKSSQGQGLGKEMRAAILLYAFDHLGAEVAESAAAVWNGRSLGVSHTLGYRDNGRHREPSAQGPAEIQQLRLDAADFRRPDWELEVEGHEAFARFIGLDA</sequence>
<keyword evidence="2" id="KW-0808">Transferase</keyword>
<evidence type="ECO:0000259" key="1">
    <source>
        <dbReference type="PROSITE" id="PS51186"/>
    </source>
</evidence>
<reference evidence="2 3" key="1">
    <citation type="submission" date="2016-10" db="EMBL/GenBank/DDBJ databases">
        <authorList>
            <person name="de Groot N.N."/>
        </authorList>
    </citation>
    <scope>NUCLEOTIDE SEQUENCE [LARGE SCALE GENOMIC DNA]</scope>
    <source>
        <strain evidence="2 3">DSM 10495</strain>
    </source>
</reference>
<dbReference type="PROSITE" id="PS51186">
    <property type="entry name" value="GNAT"/>
    <property type="match status" value="1"/>
</dbReference>
<evidence type="ECO:0000313" key="3">
    <source>
        <dbReference type="Proteomes" id="UP000182652"/>
    </source>
</evidence>
<proteinExistence type="predicted"/>
<name>A0A1H4SKX5_9MICC</name>
<dbReference type="SUPFAM" id="SSF55729">
    <property type="entry name" value="Acyl-CoA N-acyltransferases (Nat)"/>
    <property type="match status" value="1"/>
</dbReference>
<dbReference type="Gene3D" id="3.40.630.30">
    <property type="match status" value="1"/>
</dbReference>
<keyword evidence="3" id="KW-1185">Reference proteome</keyword>
<dbReference type="Pfam" id="PF13302">
    <property type="entry name" value="Acetyltransf_3"/>
    <property type="match status" value="1"/>
</dbReference>
<dbReference type="InterPro" id="IPR000182">
    <property type="entry name" value="GNAT_dom"/>
</dbReference>
<dbReference type="GO" id="GO:1990189">
    <property type="term" value="F:protein N-terminal-serine acetyltransferase activity"/>
    <property type="evidence" value="ECO:0007669"/>
    <property type="project" value="TreeGrafter"/>
</dbReference>
<protein>
    <submittedName>
        <fullName evidence="2">Protein N-acetyltransferase, RimJ/RimL family</fullName>
    </submittedName>
</protein>
<gene>
    <name evidence="2" type="ORF">SAMN04489745_2894</name>
</gene>